<dbReference type="EMBL" id="CABFUZ020000104">
    <property type="protein sequence ID" value="VVM06028.1"/>
    <property type="molecule type" value="Genomic_DNA"/>
</dbReference>
<evidence type="ECO:0000256" key="6">
    <source>
        <dbReference type="HAMAP-Rule" id="MF_01877"/>
    </source>
</evidence>
<gene>
    <name evidence="6 9" type="primary">rsmI</name>
    <name evidence="9" type="ORF">MAMC_00929</name>
</gene>
<evidence type="ECO:0000256" key="1">
    <source>
        <dbReference type="ARBA" id="ARBA00022490"/>
    </source>
</evidence>
<feature type="compositionally biased region" description="Basic and acidic residues" evidence="7">
    <location>
        <begin position="9"/>
        <end position="18"/>
    </location>
</feature>
<keyword evidence="3 6" id="KW-0489">Methyltransferase</keyword>
<dbReference type="InterPro" id="IPR018063">
    <property type="entry name" value="SAM_MeTrfase_RsmI_CS"/>
</dbReference>
<dbReference type="PANTHER" id="PTHR46111">
    <property type="entry name" value="RIBOSOMAL RNA SMALL SUBUNIT METHYLTRANSFERASE I"/>
    <property type="match status" value="1"/>
</dbReference>
<keyword evidence="2 6" id="KW-0698">rRNA processing</keyword>
<evidence type="ECO:0000256" key="5">
    <source>
        <dbReference type="ARBA" id="ARBA00022691"/>
    </source>
</evidence>
<evidence type="ECO:0000256" key="4">
    <source>
        <dbReference type="ARBA" id="ARBA00022679"/>
    </source>
</evidence>
<dbReference type="RefSeq" id="WP_142524988.1">
    <property type="nucleotide sequence ID" value="NZ_CABFUZ020000104.1"/>
</dbReference>
<dbReference type="Gene3D" id="3.40.1010.10">
    <property type="entry name" value="Cobalt-precorrin-4 Transmethylase, Domain 1"/>
    <property type="match status" value="1"/>
</dbReference>
<dbReference type="InterPro" id="IPR014777">
    <property type="entry name" value="4pyrrole_Mease_sub1"/>
</dbReference>
<dbReference type="Gene3D" id="3.30.950.10">
    <property type="entry name" value="Methyltransferase, Cobalt-precorrin-4 Transmethylase, Domain 2"/>
    <property type="match status" value="1"/>
</dbReference>
<keyword evidence="1 6" id="KW-0963">Cytoplasm</keyword>
<dbReference type="OrthoDB" id="9809084at2"/>
<protein>
    <recommendedName>
        <fullName evidence="6">Ribosomal RNA small subunit methyltransferase I</fullName>
        <ecNumber evidence="6">2.1.1.198</ecNumber>
    </recommendedName>
    <alternativeName>
        <fullName evidence="6">16S rRNA 2'-O-ribose C1402 methyltransferase</fullName>
    </alternativeName>
    <alternativeName>
        <fullName evidence="6">rRNA (cytidine-2'-O-)-methyltransferase RsmI</fullName>
    </alternativeName>
</protein>
<dbReference type="NCBIfam" id="TIGR00096">
    <property type="entry name" value="16S rRNA (cytidine(1402)-2'-O)-methyltransferase"/>
    <property type="match status" value="1"/>
</dbReference>
<dbReference type="CDD" id="cd11648">
    <property type="entry name" value="RsmI"/>
    <property type="match status" value="1"/>
</dbReference>
<evidence type="ECO:0000256" key="7">
    <source>
        <dbReference type="SAM" id="MobiDB-lite"/>
    </source>
</evidence>
<dbReference type="PROSITE" id="PS01296">
    <property type="entry name" value="RSMI"/>
    <property type="match status" value="1"/>
</dbReference>
<keyword evidence="10" id="KW-1185">Reference proteome</keyword>
<dbReference type="GO" id="GO:0005737">
    <property type="term" value="C:cytoplasm"/>
    <property type="evidence" value="ECO:0007669"/>
    <property type="project" value="UniProtKB-SubCell"/>
</dbReference>
<comment type="function">
    <text evidence="6">Catalyzes the 2'-O-methylation of the ribose of cytidine 1402 (C1402) in 16S rRNA.</text>
</comment>
<dbReference type="Proteomes" id="UP000381693">
    <property type="component" value="Unassembled WGS sequence"/>
</dbReference>
<comment type="subcellular location">
    <subcellularLocation>
        <location evidence="6">Cytoplasm</location>
    </subcellularLocation>
</comment>
<feature type="region of interest" description="Disordered" evidence="7">
    <location>
        <begin position="1"/>
        <end position="27"/>
    </location>
</feature>
<evidence type="ECO:0000313" key="9">
    <source>
        <dbReference type="EMBL" id="VVM06028.1"/>
    </source>
</evidence>
<dbReference type="GO" id="GO:0070677">
    <property type="term" value="F:rRNA (cytosine-2'-O-)-methyltransferase activity"/>
    <property type="evidence" value="ECO:0007669"/>
    <property type="project" value="UniProtKB-UniRule"/>
</dbReference>
<dbReference type="Pfam" id="PF00590">
    <property type="entry name" value="TP_methylase"/>
    <property type="match status" value="1"/>
</dbReference>
<dbReference type="InterPro" id="IPR014776">
    <property type="entry name" value="4pyrrole_Mease_sub2"/>
</dbReference>
<dbReference type="EC" id="2.1.1.198" evidence="6"/>
<comment type="caution">
    <text evidence="9">The sequence shown here is derived from an EMBL/GenBank/DDBJ whole genome shotgun (WGS) entry which is preliminary data.</text>
</comment>
<dbReference type="AlphaFoldDB" id="A0A5E6M9Z5"/>
<dbReference type="FunFam" id="3.30.950.10:FF:000002">
    <property type="entry name" value="Ribosomal RNA small subunit methyltransferase I"/>
    <property type="match status" value="1"/>
</dbReference>
<evidence type="ECO:0000259" key="8">
    <source>
        <dbReference type="Pfam" id="PF00590"/>
    </source>
</evidence>
<dbReference type="PANTHER" id="PTHR46111:SF1">
    <property type="entry name" value="RIBOSOMAL RNA SMALL SUBUNIT METHYLTRANSFERASE I"/>
    <property type="match status" value="1"/>
</dbReference>
<keyword evidence="5 6" id="KW-0949">S-adenosyl-L-methionine</keyword>
<evidence type="ECO:0000256" key="2">
    <source>
        <dbReference type="ARBA" id="ARBA00022552"/>
    </source>
</evidence>
<feature type="domain" description="Tetrapyrrole methylase" evidence="8">
    <location>
        <begin position="32"/>
        <end position="230"/>
    </location>
</feature>
<sequence>MRKRRKKKEGGESGREEGAGGAAPSAAEAPRLRVVATPIGNLEDITLRALRVLREAELVAAEDTRRTGRLLAHYEIRKPLVSYHRFNEAKRLSGLLSLLREGKRVVLVSDAGMPGISDPGERLLRRCVEEGIVVEVVPGPSAVLAALLASGFSTTPFYFGGFLPVKAGARRSEWEAARERECTSVYFESPHRLRRSLEEAAAVLGGREVCLARELTKKFEEVLRGSAEALLSRYQEREPRGEFCLVVAGAGKAGSGRGGDSDDPPDPSLFSRAQVV</sequence>
<dbReference type="InterPro" id="IPR008189">
    <property type="entry name" value="rRNA_ssu_MeTfrase_I"/>
</dbReference>
<comment type="catalytic activity">
    <reaction evidence="6">
        <text>cytidine(1402) in 16S rRNA + S-adenosyl-L-methionine = 2'-O-methylcytidine(1402) in 16S rRNA + S-adenosyl-L-homocysteine + H(+)</text>
        <dbReference type="Rhea" id="RHEA:42924"/>
        <dbReference type="Rhea" id="RHEA-COMP:10285"/>
        <dbReference type="Rhea" id="RHEA-COMP:10286"/>
        <dbReference type="ChEBI" id="CHEBI:15378"/>
        <dbReference type="ChEBI" id="CHEBI:57856"/>
        <dbReference type="ChEBI" id="CHEBI:59789"/>
        <dbReference type="ChEBI" id="CHEBI:74495"/>
        <dbReference type="ChEBI" id="CHEBI:82748"/>
        <dbReference type="EC" id="2.1.1.198"/>
    </reaction>
</comment>
<evidence type="ECO:0000256" key="3">
    <source>
        <dbReference type="ARBA" id="ARBA00022603"/>
    </source>
</evidence>
<dbReference type="InterPro" id="IPR000878">
    <property type="entry name" value="4pyrrol_Mease"/>
</dbReference>
<dbReference type="PIRSF" id="PIRSF005917">
    <property type="entry name" value="MTase_YraL"/>
    <property type="match status" value="1"/>
</dbReference>
<dbReference type="FunFam" id="3.40.1010.10:FF:000007">
    <property type="entry name" value="Ribosomal RNA small subunit methyltransferase I"/>
    <property type="match status" value="1"/>
</dbReference>
<accession>A0A5E6M9Z5</accession>
<evidence type="ECO:0000313" key="10">
    <source>
        <dbReference type="Proteomes" id="UP000381693"/>
    </source>
</evidence>
<dbReference type="InterPro" id="IPR035996">
    <property type="entry name" value="4pyrrol_Methylase_sf"/>
</dbReference>
<dbReference type="HAMAP" id="MF_01877">
    <property type="entry name" value="16SrRNA_methyltr_I"/>
    <property type="match status" value="1"/>
</dbReference>
<keyword evidence="4 6" id="KW-0808">Transferase</keyword>
<reference evidence="9" key="1">
    <citation type="submission" date="2019-09" db="EMBL/GenBank/DDBJ databases">
        <authorList>
            <person name="Cremers G."/>
        </authorList>
    </citation>
    <scope>NUCLEOTIDE SEQUENCE [LARGE SCALE GENOMIC DNA]</scope>
    <source>
        <strain evidence="9">3B</strain>
    </source>
</reference>
<dbReference type="SUPFAM" id="SSF53790">
    <property type="entry name" value="Tetrapyrrole methylase"/>
    <property type="match status" value="1"/>
</dbReference>
<name>A0A5E6M9Z5_9BACT</name>
<feature type="region of interest" description="Disordered" evidence="7">
    <location>
        <begin position="252"/>
        <end position="276"/>
    </location>
</feature>
<proteinExistence type="inferred from homology"/>
<comment type="similarity">
    <text evidence="6">Belongs to the methyltransferase superfamily. RsmI family.</text>
</comment>
<organism evidence="9 10">
    <name type="scientific">Methylacidimicrobium cyclopophantes</name>
    <dbReference type="NCBI Taxonomy" id="1041766"/>
    <lineage>
        <taxon>Bacteria</taxon>
        <taxon>Pseudomonadati</taxon>
        <taxon>Verrucomicrobiota</taxon>
        <taxon>Methylacidimicrobium</taxon>
    </lineage>
</organism>